<dbReference type="SUPFAM" id="SSF50494">
    <property type="entry name" value="Trypsin-like serine proteases"/>
    <property type="match status" value="1"/>
</dbReference>
<evidence type="ECO:0008006" key="3">
    <source>
        <dbReference type="Google" id="ProtNLM"/>
    </source>
</evidence>
<dbReference type="Proteomes" id="UP001059971">
    <property type="component" value="Chromosome 1"/>
</dbReference>
<reference evidence="1" key="1">
    <citation type="submission" date="2018-07" db="EMBL/GenBank/DDBJ databases">
        <title>Complete genome sequence of Sphingomonas bisphenolicum strain AO1, a bisphenol A degradative bacterium isolated from Japanese farm field.</title>
        <authorList>
            <person name="Murakami M."/>
            <person name="Koh M."/>
            <person name="Koba S."/>
            <person name="Matsumura Y."/>
        </authorList>
    </citation>
    <scope>NUCLEOTIDE SEQUENCE</scope>
    <source>
        <strain evidence="1">AO1</strain>
    </source>
</reference>
<dbReference type="RefSeq" id="WP_261935287.1">
    <property type="nucleotide sequence ID" value="NZ_AP018817.1"/>
</dbReference>
<proteinExistence type="predicted"/>
<dbReference type="InterPro" id="IPR009003">
    <property type="entry name" value="Peptidase_S1_PA"/>
</dbReference>
<gene>
    <name evidence="1" type="ORF">SBA_ch1_33930</name>
</gene>
<evidence type="ECO:0000313" key="1">
    <source>
        <dbReference type="EMBL" id="BBF71193.1"/>
    </source>
</evidence>
<sequence>MSTQKKSLSVTNRRESCLSFKVFPGRGSAEQNNLVHSQATGFFWRREQRTFLVTNLHNITGWNYEINKPMSTLGWLPEWIALQVSVAFDEGSEFLRLKHETWQIDLYDENGNPKWLIHPIHGTDIDVGVLPIDNLDVDGRLYNEPVNTHDEWISFSGRVGDDAFVLGFPKGMDGGKGFPLWKRASIASETNFDVKNLPLIYIDTATREGMSGSPVVVLRRGWIMPDGEEDFSKAVIGEGLNFLGVYSGRIGDDELGVQIGIVWKHTVIDEIITGGIAGTSVFP</sequence>
<dbReference type="Gene3D" id="2.40.10.10">
    <property type="entry name" value="Trypsin-like serine proteases"/>
    <property type="match status" value="1"/>
</dbReference>
<name>A0ABM7G6V2_9SPHN</name>
<protein>
    <recommendedName>
        <fullName evidence="3">Trypsin-like peptidase domain-containing protein</fullName>
    </recommendedName>
</protein>
<evidence type="ECO:0000313" key="2">
    <source>
        <dbReference type="Proteomes" id="UP001059971"/>
    </source>
</evidence>
<accession>A0ABM7G6V2</accession>
<organism evidence="1 2">
    <name type="scientific">Sphingomonas bisphenolicum</name>
    <dbReference type="NCBI Taxonomy" id="296544"/>
    <lineage>
        <taxon>Bacteria</taxon>
        <taxon>Pseudomonadati</taxon>
        <taxon>Pseudomonadota</taxon>
        <taxon>Alphaproteobacteria</taxon>
        <taxon>Sphingomonadales</taxon>
        <taxon>Sphingomonadaceae</taxon>
        <taxon>Sphingomonas</taxon>
    </lineage>
</organism>
<dbReference type="EMBL" id="AP018817">
    <property type="protein sequence ID" value="BBF71193.1"/>
    <property type="molecule type" value="Genomic_DNA"/>
</dbReference>
<keyword evidence="2" id="KW-1185">Reference proteome</keyword>
<dbReference type="InterPro" id="IPR043504">
    <property type="entry name" value="Peptidase_S1_PA_chymotrypsin"/>
</dbReference>